<gene>
    <name evidence="3" type="ORF">HYH02_006662</name>
</gene>
<dbReference type="OrthoDB" id="544402at2759"/>
<evidence type="ECO:0000256" key="1">
    <source>
        <dbReference type="SAM" id="MobiDB-lite"/>
    </source>
</evidence>
<dbReference type="Proteomes" id="UP000613740">
    <property type="component" value="Unassembled WGS sequence"/>
</dbReference>
<sequence>MANLASALALQRWLAGAALSAPQPASLLASGSGAGGSAPCGWGARAFASGGGSRSAQAGPGPSSGEGAATAAAAAGQRDGARPSVWASFQRALFPIGSASSGEAAAPSSSAPSSASTSAPSGRAAVAGRGAGGTAASASVAADARMSARAAQEARNAARRAAKQAGAAQSDAFAGLSKPAEAFSATLLKAAVLLITVPLGVHMMSHSLMLSLCVKGLESDRPETVVLTLKRIRSVVASDYLAARFEAEEGVALLLTCFNERAGEGILREFLAAAQQLLQFKSTREALLMSSLVERLERAQAAGWLPPGLREPARQLYLDAHAARRMEMEAGGGAAAGGS</sequence>
<comment type="caution">
    <text evidence="3">The sequence shown here is derived from an EMBL/GenBank/DDBJ whole genome shotgun (WGS) entry which is preliminary data.</text>
</comment>
<feature type="chain" id="PRO_5032309562" evidence="2">
    <location>
        <begin position="21"/>
        <end position="339"/>
    </location>
</feature>
<evidence type="ECO:0000256" key="2">
    <source>
        <dbReference type="SAM" id="SignalP"/>
    </source>
</evidence>
<name>A0A835SWA4_9CHLO</name>
<organism evidence="3 4">
    <name type="scientific">Chlamydomonas schloesseri</name>
    <dbReference type="NCBI Taxonomy" id="2026947"/>
    <lineage>
        <taxon>Eukaryota</taxon>
        <taxon>Viridiplantae</taxon>
        <taxon>Chlorophyta</taxon>
        <taxon>core chlorophytes</taxon>
        <taxon>Chlorophyceae</taxon>
        <taxon>CS clade</taxon>
        <taxon>Chlamydomonadales</taxon>
        <taxon>Chlamydomonadaceae</taxon>
        <taxon>Chlamydomonas</taxon>
    </lineage>
</organism>
<feature type="signal peptide" evidence="2">
    <location>
        <begin position="1"/>
        <end position="20"/>
    </location>
</feature>
<proteinExistence type="predicted"/>
<accession>A0A835SWA4</accession>
<feature type="region of interest" description="Disordered" evidence="1">
    <location>
        <begin position="103"/>
        <end position="130"/>
    </location>
</feature>
<dbReference type="AlphaFoldDB" id="A0A835SWA4"/>
<reference evidence="3" key="1">
    <citation type="journal article" date="2020" name="bioRxiv">
        <title>Comparative genomics of Chlamydomonas.</title>
        <authorList>
            <person name="Craig R.J."/>
            <person name="Hasan A.R."/>
            <person name="Ness R.W."/>
            <person name="Keightley P.D."/>
        </authorList>
    </citation>
    <scope>NUCLEOTIDE SEQUENCE</scope>
    <source>
        <strain evidence="3">CCAP 11/173</strain>
    </source>
</reference>
<feature type="region of interest" description="Disordered" evidence="1">
    <location>
        <begin position="49"/>
        <end position="76"/>
    </location>
</feature>
<keyword evidence="2" id="KW-0732">Signal</keyword>
<evidence type="ECO:0000313" key="4">
    <source>
        <dbReference type="Proteomes" id="UP000613740"/>
    </source>
</evidence>
<dbReference type="EMBL" id="JAEHOD010000066">
    <property type="protein sequence ID" value="KAG2432677.1"/>
    <property type="molecule type" value="Genomic_DNA"/>
</dbReference>
<keyword evidence="4" id="KW-1185">Reference proteome</keyword>
<evidence type="ECO:0000313" key="3">
    <source>
        <dbReference type="EMBL" id="KAG2432677.1"/>
    </source>
</evidence>
<protein>
    <submittedName>
        <fullName evidence="3">Uncharacterized protein</fullName>
    </submittedName>
</protein>